<dbReference type="InterPro" id="IPR041715">
    <property type="entry name" value="HisRS-like_core"/>
</dbReference>
<feature type="domain" description="Protein kinase" evidence="30">
    <location>
        <begin position="296"/>
        <end position="539"/>
    </location>
</feature>
<evidence type="ECO:0000256" key="27">
    <source>
        <dbReference type="PROSITE-ProRule" id="PRU10141"/>
    </source>
</evidence>
<dbReference type="Pfam" id="PF00069">
    <property type="entry name" value="Pkinase"/>
    <property type="match status" value="3"/>
</dbReference>
<evidence type="ECO:0000256" key="24">
    <source>
        <dbReference type="ARBA" id="ARBA00073598"/>
    </source>
</evidence>
<keyword evidence="15" id="KW-0007">Acetylation</keyword>
<dbReference type="Gene3D" id="3.30.930.10">
    <property type="entry name" value="Bira Bifunctional Protein, Domain 2"/>
    <property type="match status" value="1"/>
</dbReference>
<comment type="subcellular location">
    <subcellularLocation>
        <location evidence="1">Cytoplasm</location>
    </subcellularLocation>
</comment>
<dbReference type="FunFam" id="1.10.510.10:FF:000353">
    <property type="entry name" value="Eukaryotic translation initiation factor 2-alpha kinase 4"/>
    <property type="match status" value="1"/>
</dbReference>
<dbReference type="GO" id="GO:0000049">
    <property type="term" value="F:tRNA binding"/>
    <property type="evidence" value="ECO:0007669"/>
    <property type="project" value="UniProtKB-KW"/>
</dbReference>
<keyword evidence="14" id="KW-0524">Neurogenesis</keyword>
<dbReference type="PROSITE" id="PS50908">
    <property type="entry name" value="RWD"/>
    <property type="match status" value="1"/>
</dbReference>
<keyword evidence="6" id="KW-0820">tRNA-binding</keyword>
<evidence type="ECO:0000256" key="25">
    <source>
        <dbReference type="ARBA" id="ARBA00076428"/>
    </source>
</evidence>
<feature type="region of interest" description="Disordered" evidence="29">
    <location>
        <begin position="662"/>
        <end position="749"/>
    </location>
</feature>
<evidence type="ECO:0000256" key="3">
    <source>
        <dbReference type="ARBA" id="ARBA00022490"/>
    </source>
</evidence>
<protein>
    <recommendedName>
        <fullName evidence="24">eIF-2-alpha kinase GCN2</fullName>
        <ecNumber evidence="2">2.7.11.1</ecNumber>
    </recommendedName>
    <alternativeName>
        <fullName evidence="25">Eukaryotic translation initiation factor 2-alpha kinase 4</fullName>
    </alternativeName>
    <alternativeName>
        <fullName evidence="26">GCN2-like protein</fullName>
    </alternativeName>
</protein>
<feature type="domain" description="BUB1 N-terminal" evidence="32">
    <location>
        <begin position="1683"/>
        <end position="1847"/>
    </location>
</feature>
<feature type="region of interest" description="Disordered" evidence="29">
    <location>
        <begin position="139"/>
        <end position="158"/>
    </location>
</feature>
<evidence type="ECO:0000256" key="6">
    <source>
        <dbReference type="ARBA" id="ARBA00022555"/>
    </source>
</evidence>
<evidence type="ECO:0000256" key="26">
    <source>
        <dbReference type="ARBA" id="ARBA00083151"/>
    </source>
</evidence>
<comment type="catalytic activity">
    <reaction evidence="21">
        <text>L-threonyl-[protein] + ATP = O-phospho-L-threonyl-[protein] + ADP + H(+)</text>
        <dbReference type="Rhea" id="RHEA:46608"/>
        <dbReference type="Rhea" id="RHEA-COMP:11060"/>
        <dbReference type="Rhea" id="RHEA-COMP:11605"/>
        <dbReference type="ChEBI" id="CHEBI:15378"/>
        <dbReference type="ChEBI" id="CHEBI:30013"/>
        <dbReference type="ChEBI" id="CHEBI:30616"/>
        <dbReference type="ChEBI" id="CHEBI:61977"/>
        <dbReference type="ChEBI" id="CHEBI:456216"/>
        <dbReference type="EC" id="2.7.11.1"/>
    </reaction>
</comment>
<dbReference type="SUPFAM" id="SSF56112">
    <property type="entry name" value="Protein kinase-like (PK-like)"/>
    <property type="match status" value="2"/>
</dbReference>
<keyword evidence="3" id="KW-0963">Cytoplasm</keyword>
<keyword evidence="11 27" id="KW-0067">ATP-binding</keyword>
<evidence type="ECO:0000256" key="23">
    <source>
        <dbReference type="ARBA" id="ARBA00065481"/>
    </source>
</evidence>
<dbReference type="InterPro" id="IPR050339">
    <property type="entry name" value="CC_SR_Kinase"/>
</dbReference>
<evidence type="ECO:0000256" key="29">
    <source>
        <dbReference type="SAM" id="MobiDB-lite"/>
    </source>
</evidence>
<proteinExistence type="inferred from homology"/>
<dbReference type="GO" id="GO:0005524">
    <property type="term" value="F:ATP binding"/>
    <property type="evidence" value="ECO:0007669"/>
    <property type="project" value="UniProtKB-UniRule"/>
</dbReference>
<feature type="compositionally biased region" description="Basic residues" evidence="29">
    <location>
        <begin position="237"/>
        <end position="249"/>
    </location>
</feature>
<keyword evidence="12" id="KW-0810">Translation regulation</keyword>
<name>A0AA41MRN3_SCICA</name>
<comment type="catalytic activity">
    <reaction evidence="22">
        <text>L-seryl-[protein] + ATP = O-phospho-L-seryl-[protein] + ADP + H(+)</text>
        <dbReference type="Rhea" id="RHEA:17989"/>
        <dbReference type="Rhea" id="RHEA-COMP:9863"/>
        <dbReference type="Rhea" id="RHEA-COMP:11604"/>
        <dbReference type="ChEBI" id="CHEBI:15378"/>
        <dbReference type="ChEBI" id="CHEBI:29999"/>
        <dbReference type="ChEBI" id="CHEBI:30616"/>
        <dbReference type="ChEBI" id="CHEBI:83421"/>
        <dbReference type="ChEBI" id="CHEBI:456216"/>
        <dbReference type="EC" id="2.7.11.1"/>
    </reaction>
</comment>
<dbReference type="GO" id="GO:0005737">
    <property type="term" value="C:cytoplasm"/>
    <property type="evidence" value="ECO:0007669"/>
    <property type="project" value="UniProtKB-SubCell"/>
</dbReference>
<feature type="domain" description="RWD" evidence="31">
    <location>
        <begin position="25"/>
        <end position="137"/>
    </location>
</feature>
<dbReference type="GO" id="GO:0007399">
    <property type="term" value="P:nervous system development"/>
    <property type="evidence" value="ECO:0007669"/>
    <property type="project" value="UniProtKB-KW"/>
</dbReference>
<feature type="binding site" evidence="27">
    <location>
        <position position="619"/>
    </location>
    <ligand>
        <name>ATP</name>
        <dbReference type="ChEBI" id="CHEBI:30616"/>
    </ligand>
</feature>
<dbReference type="SUPFAM" id="SSF55681">
    <property type="entry name" value="Class II aaRS and biotin synthetases"/>
    <property type="match status" value="1"/>
</dbReference>
<dbReference type="Proteomes" id="UP001166674">
    <property type="component" value="Unassembled WGS sequence"/>
</dbReference>
<feature type="region of interest" description="Disordered" evidence="29">
    <location>
        <begin position="227"/>
        <end position="255"/>
    </location>
</feature>
<dbReference type="InterPro" id="IPR017441">
    <property type="entry name" value="Protein_kinase_ATP_BS"/>
</dbReference>
<dbReference type="PROSITE" id="PS00107">
    <property type="entry name" value="PROTEIN_KINASE_ATP"/>
    <property type="match status" value="1"/>
</dbReference>
<dbReference type="FunFam" id="1.10.510.10:FF:000338">
    <property type="entry name" value="Eukaryotic translation initiation factor 2-alpha kinase"/>
    <property type="match status" value="1"/>
</dbReference>
<evidence type="ECO:0000256" key="1">
    <source>
        <dbReference type="ARBA" id="ARBA00004496"/>
    </source>
</evidence>
<keyword evidence="7" id="KW-0808">Transferase</keyword>
<feature type="compositionally biased region" description="Polar residues" evidence="29">
    <location>
        <begin position="705"/>
        <end position="721"/>
    </location>
</feature>
<dbReference type="SMART" id="SM00591">
    <property type="entry name" value="RWD"/>
    <property type="match status" value="1"/>
</dbReference>
<dbReference type="Gene3D" id="3.10.110.10">
    <property type="entry name" value="Ubiquitin Conjugating Enzyme"/>
    <property type="match status" value="1"/>
</dbReference>
<reference evidence="33" key="1">
    <citation type="submission" date="2020-03" db="EMBL/GenBank/DDBJ databases">
        <title>Studies in the Genomics of Life Span.</title>
        <authorList>
            <person name="Glass D."/>
        </authorList>
    </citation>
    <scope>NUCLEOTIDE SEQUENCE</scope>
    <source>
        <strain evidence="33">SUZIE</strain>
        <tissue evidence="33">Muscle</tissue>
    </source>
</reference>
<dbReference type="PROSITE" id="PS00108">
    <property type="entry name" value="PROTEIN_KINASE_ST"/>
    <property type="match status" value="1"/>
</dbReference>
<evidence type="ECO:0000256" key="7">
    <source>
        <dbReference type="ARBA" id="ARBA00022679"/>
    </source>
</evidence>
<dbReference type="FunFam" id="3.10.110.10:FF:000057">
    <property type="entry name" value="eukaryotic translation initiation factor 2-alpha kinase 4"/>
    <property type="match status" value="1"/>
</dbReference>
<dbReference type="PROSITE" id="PS51489">
    <property type="entry name" value="BUB1_N"/>
    <property type="match status" value="1"/>
</dbReference>
<dbReference type="Pfam" id="PF13393">
    <property type="entry name" value="tRNA-synt_His"/>
    <property type="match status" value="1"/>
</dbReference>
<dbReference type="CDD" id="cd14012">
    <property type="entry name" value="PK_eIF2AK_GCN2_rpt1"/>
    <property type="match status" value="1"/>
</dbReference>
<dbReference type="GO" id="GO:0005634">
    <property type="term" value="C:nucleus"/>
    <property type="evidence" value="ECO:0007669"/>
    <property type="project" value="TreeGrafter"/>
</dbReference>
<dbReference type="FunFam" id="3.40.50.800:FF:000009">
    <property type="entry name" value="Eukaryotic translation initiation factor 2-alpha kinase"/>
    <property type="match status" value="1"/>
</dbReference>
<dbReference type="FunFam" id="1.25.40.430:FF:000002">
    <property type="entry name" value="mitotic checkpoint serine/threonine-protein kinase BUB1 beta"/>
    <property type="match status" value="1"/>
</dbReference>
<keyword evidence="5" id="KW-0597">Phosphoprotein</keyword>
<evidence type="ECO:0000256" key="13">
    <source>
        <dbReference type="ARBA" id="ARBA00022884"/>
    </source>
</evidence>
<evidence type="ECO:0000256" key="2">
    <source>
        <dbReference type="ARBA" id="ARBA00012513"/>
    </source>
</evidence>
<dbReference type="FunFam" id="3.30.930.10:FF:000031">
    <property type="entry name" value="Eukaryotic translation initiation factor 2-alpha kinase 4"/>
    <property type="match status" value="1"/>
</dbReference>
<gene>
    <name evidence="33" type="ORF">SUZIE_139465</name>
</gene>
<dbReference type="InterPro" id="IPR000719">
    <property type="entry name" value="Prot_kinase_dom"/>
</dbReference>
<evidence type="ECO:0000256" key="28">
    <source>
        <dbReference type="SAM" id="Coils"/>
    </source>
</evidence>
<keyword evidence="9 33" id="KW-0418">Kinase</keyword>
<dbReference type="CDD" id="cd14046">
    <property type="entry name" value="STKc_EIF2AK4_GCN2_rpt2"/>
    <property type="match status" value="1"/>
</dbReference>
<dbReference type="EC" id="2.7.11.1" evidence="2"/>
<dbReference type="GO" id="GO:0140469">
    <property type="term" value="P:GCN2-mediated signaling"/>
    <property type="evidence" value="ECO:0007669"/>
    <property type="project" value="UniProtKB-ARBA"/>
</dbReference>
<dbReference type="GO" id="GO:0034198">
    <property type="term" value="P:cellular response to amino acid starvation"/>
    <property type="evidence" value="ECO:0007669"/>
    <property type="project" value="UniProtKB-ARBA"/>
</dbReference>
<keyword evidence="18" id="KW-0010">Activator</keyword>
<dbReference type="Gene3D" id="1.10.510.10">
    <property type="entry name" value="Transferase(Phosphotransferase) domain 1"/>
    <property type="match status" value="3"/>
</dbReference>
<dbReference type="PANTHER" id="PTHR11042:SF136">
    <property type="entry name" value="EIF-2-ALPHA KINASE GCN2"/>
    <property type="match status" value="1"/>
</dbReference>
<dbReference type="SMART" id="SM00777">
    <property type="entry name" value="Mad3_BUB1_I"/>
    <property type="match status" value="1"/>
</dbReference>
<evidence type="ECO:0000256" key="20">
    <source>
        <dbReference type="ARBA" id="ARBA00037982"/>
    </source>
</evidence>
<evidence type="ECO:0000256" key="10">
    <source>
        <dbReference type="ARBA" id="ARBA00022810"/>
    </source>
</evidence>
<evidence type="ECO:0000256" key="12">
    <source>
        <dbReference type="ARBA" id="ARBA00022845"/>
    </source>
</evidence>
<evidence type="ECO:0000256" key="4">
    <source>
        <dbReference type="ARBA" id="ARBA00022527"/>
    </source>
</evidence>
<evidence type="ECO:0000256" key="5">
    <source>
        <dbReference type="ARBA" id="ARBA00022553"/>
    </source>
</evidence>
<dbReference type="SUPFAM" id="SSF54495">
    <property type="entry name" value="UBC-like"/>
    <property type="match status" value="1"/>
</dbReference>
<sequence length="2349" mass="267309">MTGGRGAPGRGRDEPQESYPQRQDHELQALEAIYGADFQDLRLNACGPIKEPPEINLVLYPQGLTGEEVYVKVDLRVKCPPNYPDVVPEIELKNAKGLSNESVNLLKSRLEELAKKHCGEVMIFELAYYVQSFLSEHNKPPPKSFHEEMLERRAQEEQQRLLEAKRKEEQEKREILHEIQRRKEEIKEEKKRKEMAKQERLEIANLSNQDHTSKKDPGGHRTVAVLHGGSPDFVGNGKHRTNSSGRSRRERQYSICSSEDSPGSCEILYFCMGSPDQLMVHKGRCIGSDEQLGKLVYNALETATGSFVLLYEWVLQWQKKMGPFLTSQEREKIDKCKKQIQGAETEFSSLVKLSHPNVVRYFAMNFKEQDNSITVDILVEHINGVSLATHLSHSGPIPVHQLRKYATQLLSGLDYLHSNSVVHKVLSASTVLVDAEGTIKITDYSISKRLADICKEDVFEQTRVRFSDNALPYKTGKKGDVWRLGLLLLSLSQGQDCEEYPVIIPSDLPADFQDFLKKCVCLDDKERWSPQQLLKHGFINPQPKMPLVEQSPEDSGGQDYVETVIPSSQLPSAAFFSETQRQFSRYFIEFEELQLLGKGAFGAVIKVQNKLDGCCYAVKRIPINPASRHFRRIKGEVTLLSRLHHENIVRYYNAWIERHERPVGPGTPPPDSRPLAQDGQVARGQPASDTDGLDSVEAAAPPPILSSSVEWSTSAERSSNARFPVAGPGSSSDEDDDEDEHDGVFSQSFLPASDSESDIIFDHEDENSKSHNQDEDHNENNSCHESERSVTTEAVHYLYIQMEYCEKSTLRDTIDQGLYRDTIRLWRLFREILDGLAYIHEKGMIHRDLKPVNIFLDSDDHVKIGDFGLATDHLAFAADGKQDDQAGDQLIKSDPSGHLTGMVGTALYVSPEVQGSTKSAYNQKVDLFSLGIIFFEMSYHPMVTASERIFVLNQLRDPTSPKFPEDFSDGEHTKQKSVISWLLNHDPAKRPTAMELLKSELLPPPQMEESELHEVLHHTLANVDGKAYRTMMAQIFSQRISPAIDYTYDSDILKGNFSIRTAKIQQHVCETIIRIFKRHGAVQLCTPLLLPRNKQIYEHNEAAVFMDHSGMLVMLPFDLRVPFARYVARNNILNLKRYCIERVFRPRKLDRFHPKELLECAFDIITSTTNSSLPTAETIYTIYEIIQEFPALQERNYSIYLNHTMLLKAILLHCGIPEDKLSQVYVILYDAVTEKLTRREVEAKFCNLSLSSNSLCRLYKFIEQKGELQDLTPTINSLIKQKTGVAQLVKYGLKDLEEVVGLLKKLGIKLQVLINLGLVYKVQQHNGIIFQFVAFIRRRQRAVPEILAAGGRYDLLIPQFRGPQALGPVPTAIGVSIAIDKIFAAVLNMEEPVTISSCDLLVVSVGQMSMSRAINLTQKLWTAGITAEILYDWSQSQEELQEYCRHHEITYVALVSDKEGSHVKVKSFEKERQTEKRVLEFDLIDHVVQKLRTKVNDEKNIREASDNLAVQNLKGSFSNASGLFEIHGATVVPTVSVIAPEKLSASTRRRYETQVQTRLQTTLANLHQKSSEIEILAVDLPKETILQFLSLEWDADEQAFNTTVKQLLSRLPKQRYLKLVCDEIYNIKVEKNEAMSLEGDEWELSKENVQPLRQGRIMSTLQEALAQQESACNTTLQQQKRAFESEIRFYTGNDPLDVWDRYINWTEQNYPQGGKESNMSTLLERAIEALQGEKRYYSDPRFLNLWLKLGHLCNEPLDMYSYLHNQGIGISLAQFYISWAEEYEARENFKKADAIFQEGIQRKAEPLERLQSQHRQFQARVSRQTLLALEKEEEEEVFESSVPQRSTLAELKSKGKKIARAPINRVGGALKAPSQNRGLQTPVPQQMQNNCRITVFDENADQPSRAEFFKPMVQPWMAPPVPGAKENELCAGPWNTDRPLEYRPHGNIASVTAVPPMRPSFTPYVEETAQQPVMTPCKIEPSINHILSTRKPGKEEGDPLQRVQSHQQESEEKKEKMMYCKEKIYAGVGEFSFEEIRAEVFRKKLKERREAELLTSAEKRAEMQKQIEEMEKKLKEIQTTQQERAGDQDELTGIEPLSEDAIITGFRNVTLCPNPEDTCDFARAARFASTPFHEIMSLKDLPSDPERLLQEEDLDAKTSEEQQTACGTIYNQTLSIKKLRIHDPYDYNKNSQALKIVDFSYSVDLRVQLDVFTLSGFRTIQILEGQKILANCSSPYQVDLFGIADLAHLLLFKEHLQVFWDGSLWKLSQNTSELKDGQLWNKFFVRILNASDESTVSILRELAAEMNGVFDTTFQSHLNKALWKVGKLISPGALLFQQDRQSSLSQIPA</sequence>
<evidence type="ECO:0000256" key="9">
    <source>
        <dbReference type="ARBA" id="ARBA00022777"/>
    </source>
</evidence>
<dbReference type="Gene3D" id="3.40.50.800">
    <property type="entry name" value="Anticodon-binding domain"/>
    <property type="match status" value="1"/>
</dbReference>
<dbReference type="Gene3D" id="3.30.200.20">
    <property type="entry name" value="Phosphorylase Kinase, domain 1"/>
    <property type="match status" value="1"/>
</dbReference>
<evidence type="ECO:0000259" key="32">
    <source>
        <dbReference type="PROSITE" id="PS51489"/>
    </source>
</evidence>
<keyword evidence="33" id="KW-0648">Protein biosynthesis</keyword>
<feature type="compositionally biased region" description="Acidic residues" evidence="29">
    <location>
        <begin position="732"/>
        <end position="741"/>
    </location>
</feature>
<evidence type="ECO:0000313" key="33">
    <source>
        <dbReference type="EMBL" id="MBZ3876743.1"/>
    </source>
</evidence>
<dbReference type="Pfam" id="PF12745">
    <property type="entry name" value="HGTP_anticodon2"/>
    <property type="match status" value="1"/>
</dbReference>
<keyword evidence="4" id="KW-0723">Serine/threonine-protein kinase</keyword>
<dbReference type="InterPro" id="IPR024435">
    <property type="entry name" value="HisRS-related_dom"/>
</dbReference>
<keyword evidence="19" id="KW-0131">Cell cycle</keyword>
<evidence type="ECO:0000256" key="8">
    <source>
        <dbReference type="ARBA" id="ARBA00022741"/>
    </source>
</evidence>
<evidence type="ECO:0000259" key="30">
    <source>
        <dbReference type="PROSITE" id="PS50011"/>
    </source>
</evidence>
<comment type="similarity">
    <text evidence="20">Belongs to the protein kinase superfamily. Ser/Thr protein kinase family. GCN2 subfamily.</text>
</comment>
<dbReference type="EMBL" id="JAATJV010282141">
    <property type="protein sequence ID" value="MBZ3876743.1"/>
    <property type="molecule type" value="Genomic_DNA"/>
</dbReference>
<dbReference type="FunFam" id="3.30.200.20:FF:000308">
    <property type="entry name" value="Eukaryotic translation initiation factor 2-alpha kinase 4"/>
    <property type="match status" value="1"/>
</dbReference>
<dbReference type="InterPro" id="IPR008271">
    <property type="entry name" value="Ser/Thr_kinase_AS"/>
</dbReference>
<comment type="caution">
    <text evidence="33">The sequence shown here is derived from an EMBL/GenBank/DDBJ whole genome shotgun (WGS) entry which is preliminary data.</text>
</comment>
<dbReference type="InterPro" id="IPR011009">
    <property type="entry name" value="Kinase-like_dom_sf"/>
</dbReference>
<evidence type="ECO:0000313" key="34">
    <source>
        <dbReference type="Proteomes" id="UP001166674"/>
    </source>
</evidence>
<evidence type="ECO:0000256" key="11">
    <source>
        <dbReference type="ARBA" id="ARBA00022840"/>
    </source>
</evidence>
<evidence type="ECO:0000256" key="17">
    <source>
        <dbReference type="ARBA" id="ARBA00023054"/>
    </source>
</evidence>
<evidence type="ECO:0000259" key="31">
    <source>
        <dbReference type="PROSITE" id="PS50908"/>
    </source>
</evidence>
<dbReference type="GO" id="GO:0004694">
    <property type="term" value="F:eukaryotic translation initiation factor 2alpha kinase activity"/>
    <property type="evidence" value="ECO:0007669"/>
    <property type="project" value="UniProtKB-ARBA"/>
</dbReference>
<accession>A0AA41MRN3</accession>
<dbReference type="CDD" id="cd23823">
    <property type="entry name" value="RWD_GCN2"/>
    <property type="match status" value="1"/>
</dbReference>
<dbReference type="GO" id="GO:0003743">
    <property type="term" value="F:translation initiation factor activity"/>
    <property type="evidence" value="ECO:0007669"/>
    <property type="project" value="UniProtKB-KW"/>
</dbReference>
<dbReference type="InterPro" id="IPR036621">
    <property type="entry name" value="Anticodon-bd_dom_sf"/>
</dbReference>
<dbReference type="GO" id="GO:0051726">
    <property type="term" value="P:regulation of cell cycle"/>
    <property type="evidence" value="ECO:0007669"/>
    <property type="project" value="UniProtKB-KW"/>
</dbReference>
<organism evidence="33 34">
    <name type="scientific">Sciurus carolinensis</name>
    <name type="common">Eastern gray squirrel</name>
    <dbReference type="NCBI Taxonomy" id="30640"/>
    <lineage>
        <taxon>Eukaryota</taxon>
        <taxon>Metazoa</taxon>
        <taxon>Chordata</taxon>
        <taxon>Craniata</taxon>
        <taxon>Vertebrata</taxon>
        <taxon>Euteleostomi</taxon>
        <taxon>Mammalia</taxon>
        <taxon>Eutheria</taxon>
        <taxon>Euarchontoglires</taxon>
        <taxon>Glires</taxon>
        <taxon>Rodentia</taxon>
        <taxon>Sciuromorpha</taxon>
        <taxon>Sciuridae</taxon>
        <taxon>Sciurinae</taxon>
        <taxon>Sciurini</taxon>
        <taxon>Sciurus</taxon>
    </lineage>
</organism>
<evidence type="ECO:0000256" key="18">
    <source>
        <dbReference type="ARBA" id="ARBA00023159"/>
    </source>
</evidence>
<evidence type="ECO:0000256" key="16">
    <source>
        <dbReference type="ARBA" id="ARBA00023016"/>
    </source>
</evidence>
<dbReference type="Gene3D" id="1.25.40.430">
    <property type="match status" value="1"/>
</dbReference>
<feature type="region of interest" description="Disordered" evidence="29">
    <location>
        <begin position="766"/>
        <end position="788"/>
    </location>
</feature>
<dbReference type="PANTHER" id="PTHR11042">
    <property type="entry name" value="EUKARYOTIC TRANSLATION INITIATION FACTOR 2-ALPHA KINASE EIF2-ALPHA KINASE -RELATED"/>
    <property type="match status" value="1"/>
</dbReference>
<dbReference type="PROSITE" id="PS50011">
    <property type="entry name" value="PROTEIN_KINASE_DOM"/>
    <property type="match status" value="2"/>
</dbReference>
<dbReference type="InterPro" id="IPR013212">
    <property type="entry name" value="Mad3/Bub1_I"/>
</dbReference>
<dbReference type="InterPro" id="IPR016135">
    <property type="entry name" value="UBQ-conjugating_enzyme/RWD"/>
</dbReference>
<dbReference type="Pfam" id="PF05773">
    <property type="entry name" value="RWD"/>
    <property type="match status" value="1"/>
</dbReference>
<evidence type="ECO:0000256" key="15">
    <source>
        <dbReference type="ARBA" id="ARBA00022990"/>
    </source>
</evidence>
<dbReference type="Pfam" id="PF08311">
    <property type="entry name" value="Mad3_BUB1_I"/>
    <property type="match status" value="1"/>
</dbReference>
<keyword evidence="17 28" id="KW-0175">Coiled coil</keyword>
<evidence type="ECO:0000256" key="22">
    <source>
        <dbReference type="ARBA" id="ARBA00048679"/>
    </source>
</evidence>
<comment type="subunit">
    <text evidence="23">Homodimer; homodimerization is important for kinase activation by uncharged tRNAs. Interacts with GCN1; this interaction stimulates EIF2AK4/GCN2 kinase activity and is impaired by IMPACT upon a variety of stress conditions, such as amino acid depletion, UV-C irradiation, proteasome inhibitor treatment and glucose deprivation. Interacts with DNAJC3; this interaction inhibits EIF2AK4/GCN2 kinase activity during endoplasmic reticulum (ER), hypothermic and amino acid-starving stress conditions. Interacts with MAP3K20; activates EIF2AK4/GCN2 kinase activity in response to moderate ribotoxic stress.</text>
</comment>
<evidence type="ECO:0000256" key="14">
    <source>
        <dbReference type="ARBA" id="ARBA00022902"/>
    </source>
</evidence>
<keyword evidence="10" id="KW-0338">Growth arrest</keyword>
<dbReference type="InterPro" id="IPR045864">
    <property type="entry name" value="aa-tRNA-synth_II/BPL/LPL"/>
</dbReference>
<dbReference type="InterPro" id="IPR006575">
    <property type="entry name" value="RWD_dom"/>
</dbReference>
<evidence type="ECO:0000256" key="21">
    <source>
        <dbReference type="ARBA" id="ARBA00047899"/>
    </source>
</evidence>
<feature type="coiled-coil region" evidence="28">
    <location>
        <begin position="2053"/>
        <end position="2083"/>
    </location>
</feature>
<keyword evidence="16" id="KW-0346">Stress response</keyword>
<keyword evidence="13" id="KW-0694">RNA-binding</keyword>
<evidence type="ECO:0000256" key="19">
    <source>
        <dbReference type="ARBA" id="ARBA00023306"/>
    </source>
</evidence>
<keyword evidence="34" id="KW-1185">Reference proteome</keyword>
<feature type="region of interest" description="Disordered" evidence="29">
    <location>
        <begin position="1"/>
        <end position="24"/>
    </location>
</feature>
<feature type="domain" description="Protein kinase" evidence="30">
    <location>
        <begin position="590"/>
        <end position="1002"/>
    </location>
</feature>
<feature type="region of interest" description="Disordered" evidence="29">
    <location>
        <begin position="1989"/>
        <end position="2015"/>
    </location>
</feature>
<keyword evidence="8 27" id="KW-0547">Nucleotide-binding</keyword>
<dbReference type="SMART" id="SM00220">
    <property type="entry name" value="S_TKc"/>
    <property type="match status" value="2"/>
</dbReference>
<keyword evidence="33" id="KW-0396">Initiation factor</keyword>